<gene>
    <name evidence="1" type="ORF">RHAB15C_0000898</name>
</gene>
<protein>
    <submittedName>
        <fullName evidence="1">Uncharacterized protein</fullName>
    </submittedName>
</protein>
<evidence type="ECO:0000313" key="1">
    <source>
        <dbReference type="EMBL" id="QZA59014.1"/>
    </source>
</evidence>
<reference evidence="1 2" key="1">
    <citation type="submission" date="2020-01" db="EMBL/GenBank/DDBJ databases">
        <authorList>
            <person name="Sixt B."/>
            <person name="Schulz F."/>
            <person name="Kostanjsek R."/>
            <person name="Koestlbacher S."/>
            <person name="Collingro A."/>
            <person name="Toenshoff E."/>
            <person name="Horn M."/>
        </authorList>
    </citation>
    <scope>NUCLEOTIDE SEQUENCE [LARGE SCALE GENOMIC DNA]</scope>
    <source>
        <strain evidence="1 2">15C</strain>
    </source>
</reference>
<dbReference type="RefSeq" id="WP_194845094.1">
    <property type="nucleotide sequence ID" value="NZ_CP075585.1"/>
</dbReference>
<accession>A0ABX8Z038</accession>
<organism evidence="1 2">
    <name type="scientific">Candidatus Rhabdochlamydia porcellionis</name>
    <dbReference type="NCBI Taxonomy" id="225148"/>
    <lineage>
        <taxon>Bacteria</taxon>
        <taxon>Pseudomonadati</taxon>
        <taxon>Chlamydiota</taxon>
        <taxon>Chlamydiia</taxon>
        <taxon>Parachlamydiales</taxon>
        <taxon>Candidatus Rhabdochlamydiaceae</taxon>
        <taxon>Candidatus Rhabdochlamydia</taxon>
    </lineage>
</organism>
<proteinExistence type="predicted"/>
<keyword evidence="2" id="KW-1185">Reference proteome</keyword>
<name>A0ABX8Z038_9BACT</name>
<reference evidence="1 2" key="2">
    <citation type="submission" date="2021-05" db="EMBL/GenBank/DDBJ databases">
        <title>Ecology and evolution of chlamydial symbionts of arthropods.</title>
        <authorList>
            <person name="Halter T."/>
            <person name="Sixt B.S."/>
            <person name="Toenshoff E.R."/>
            <person name="Koestlbacher S."/>
            <person name="Schulz F."/>
            <person name="Kostanjsek R."/>
            <person name="Collingro A."/>
            <person name="Hendrickx F."/>
            <person name="Horn M."/>
        </authorList>
    </citation>
    <scope>NUCLEOTIDE SEQUENCE [LARGE SCALE GENOMIC DNA]</scope>
    <source>
        <strain evidence="1 2">15C</strain>
    </source>
</reference>
<evidence type="ECO:0000313" key="2">
    <source>
        <dbReference type="Proteomes" id="UP000822862"/>
    </source>
</evidence>
<dbReference type="EMBL" id="CP075585">
    <property type="protein sequence ID" value="QZA59014.1"/>
    <property type="molecule type" value="Genomic_DNA"/>
</dbReference>
<dbReference type="Proteomes" id="UP000822862">
    <property type="component" value="Chromosome"/>
</dbReference>
<sequence length="178" mass="20693">MSIQPFSQPRIKFLDPVRFDSPYRLPIFAITMSSGFWIGKYAARYVRDHNFHPLAQSNRSVMRNAYRIYNYLFPSGSGRRYFMKVALLDNLLTALHMEVHLHTMPYPIPREGSNIEEVILSIARVCFLTYCIDKVRQIFYRVIRIFPYDITQATAIALAPTGIYSITDLDEGGMELRN</sequence>